<dbReference type="RefSeq" id="XP_024381693.1">
    <property type="nucleotide sequence ID" value="XM_024525925.2"/>
</dbReference>
<dbReference type="RefSeq" id="XP_024381692.1">
    <property type="nucleotide sequence ID" value="XM_024525924.2"/>
</dbReference>
<name>A0A7I4E988_PHYPA</name>
<dbReference type="Pfam" id="PF05186">
    <property type="entry name" value="Dpy-30"/>
    <property type="match status" value="1"/>
</dbReference>
<sequence>MPSVLIFFCYENRVFLKIMADKKVNIDDTPPADGVAPPTEDEKPPPTFEQMWFNDPVEGREAQMLALKLRDGVVLRAETNRIYLERTGIVTFLLQGLKHLAKVRPSDPAEWLAAFFLKNNPRKNMIITPPKVVDPDNPVPIG</sequence>
<dbReference type="Gene3D" id="1.20.890.10">
    <property type="entry name" value="cAMP-dependent protein kinase regulatory subunit, dimerization-anchoring domain"/>
    <property type="match status" value="1"/>
</dbReference>
<reference evidence="4" key="3">
    <citation type="submission" date="2020-12" db="UniProtKB">
        <authorList>
            <consortium name="EnsemblPlants"/>
        </authorList>
    </citation>
    <scope>IDENTIFICATION</scope>
</reference>
<reference evidence="4 5" key="2">
    <citation type="journal article" date="2018" name="Plant J.">
        <title>The Physcomitrella patens chromosome-scale assembly reveals moss genome structure and evolution.</title>
        <authorList>
            <person name="Lang D."/>
            <person name="Ullrich K.K."/>
            <person name="Murat F."/>
            <person name="Fuchs J."/>
            <person name="Jenkins J."/>
            <person name="Haas F.B."/>
            <person name="Piednoel M."/>
            <person name="Gundlach H."/>
            <person name="Van Bel M."/>
            <person name="Meyberg R."/>
            <person name="Vives C."/>
            <person name="Morata J."/>
            <person name="Symeonidi A."/>
            <person name="Hiss M."/>
            <person name="Muchero W."/>
            <person name="Kamisugi Y."/>
            <person name="Saleh O."/>
            <person name="Blanc G."/>
            <person name="Decker E.L."/>
            <person name="van Gessel N."/>
            <person name="Grimwood J."/>
            <person name="Hayes R.D."/>
            <person name="Graham S.W."/>
            <person name="Gunter L.E."/>
            <person name="McDaniel S.F."/>
            <person name="Hoernstein S.N.W."/>
            <person name="Larsson A."/>
            <person name="Li F.W."/>
            <person name="Perroud P.F."/>
            <person name="Phillips J."/>
            <person name="Ranjan P."/>
            <person name="Rokshar D.S."/>
            <person name="Rothfels C.J."/>
            <person name="Schneider L."/>
            <person name="Shu S."/>
            <person name="Stevenson D.W."/>
            <person name="Thummler F."/>
            <person name="Tillich M."/>
            <person name="Villarreal Aguilar J.C."/>
            <person name="Widiez T."/>
            <person name="Wong G.K."/>
            <person name="Wymore A."/>
            <person name="Zhang Y."/>
            <person name="Zimmer A.D."/>
            <person name="Quatrano R.S."/>
            <person name="Mayer K.F.X."/>
            <person name="Goodstein D."/>
            <person name="Casacuberta J.M."/>
            <person name="Vandepoele K."/>
            <person name="Reski R."/>
            <person name="Cuming A.C."/>
            <person name="Tuskan G.A."/>
            <person name="Maumus F."/>
            <person name="Salse J."/>
            <person name="Schmutz J."/>
            <person name="Rensing S.A."/>
        </authorList>
    </citation>
    <scope>NUCLEOTIDE SEQUENCE [LARGE SCALE GENOMIC DNA]</scope>
    <source>
        <strain evidence="4 5">cv. Gransden 2004</strain>
    </source>
</reference>
<organism evidence="4 5">
    <name type="scientific">Physcomitrium patens</name>
    <name type="common">Spreading-leaved earth moss</name>
    <name type="synonym">Physcomitrella patens</name>
    <dbReference type="NCBI Taxonomy" id="3218"/>
    <lineage>
        <taxon>Eukaryota</taxon>
        <taxon>Viridiplantae</taxon>
        <taxon>Streptophyta</taxon>
        <taxon>Embryophyta</taxon>
        <taxon>Bryophyta</taxon>
        <taxon>Bryophytina</taxon>
        <taxon>Bryopsida</taxon>
        <taxon>Funariidae</taxon>
        <taxon>Funariales</taxon>
        <taxon>Funariaceae</taxon>
        <taxon>Physcomitrium</taxon>
    </lineage>
</organism>
<comment type="similarity">
    <text evidence="2">Belongs to the dpy-30 family.</text>
</comment>
<dbReference type="Gramene" id="Pp3c7_5650V3.5">
    <property type="protein sequence ID" value="Pp3c7_5650V3.5"/>
    <property type="gene ID" value="Pp3c7_5650"/>
</dbReference>
<evidence type="ECO:0000313" key="4">
    <source>
        <dbReference type="EnsemblPlants" id="Pp3c7_5650V3.5"/>
    </source>
</evidence>
<dbReference type="InterPro" id="IPR007858">
    <property type="entry name" value="Dpy-30_motif"/>
</dbReference>
<gene>
    <name evidence="4" type="primary">LOC112285233</name>
</gene>
<keyword evidence="5" id="KW-1185">Reference proteome</keyword>
<keyword evidence="3" id="KW-0539">Nucleus</keyword>
<proteinExistence type="inferred from homology"/>
<dbReference type="Gramene" id="Pp3c7_5650V3.4">
    <property type="protein sequence ID" value="Pp3c7_5650V3.4"/>
    <property type="gene ID" value="Pp3c7_5650"/>
</dbReference>
<dbReference type="CDD" id="cd22965">
    <property type="entry name" value="DD_DPY30_SDC1"/>
    <property type="match status" value="1"/>
</dbReference>
<comment type="subcellular location">
    <subcellularLocation>
        <location evidence="1">Nucleus</location>
    </subcellularLocation>
</comment>
<dbReference type="GeneID" id="112285233"/>
<dbReference type="Proteomes" id="UP000006727">
    <property type="component" value="Chromosome 7"/>
</dbReference>
<evidence type="ECO:0000256" key="2">
    <source>
        <dbReference type="ARBA" id="ARBA00010849"/>
    </source>
</evidence>
<evidence type="ECO:0000256" key="1">
    <source>
        <dbReference type="ARBA" id="ARBA00004123"/>
    </source>
</evidence>
<reference evidence="4 5" key="1">
    <citation type="journal article" date="2008" name="Science">
        <title>The Physcomitrella genome reveals evolutionary insights into the conquest of land by plants.</title>
        <authorList>
            <person name="Rensing S."/>
            <person name="Lang D."/>
            <person name="Zimmer A."/>
            <person name="Terry A."/>
            <person name="Salamov A."/>
            <person name="Shapiro H."/>
            <person name="Nishiyama T."/>
            <person name="Perroud P.-F."/>
            <person name="Lindquist E."/>
            <person name="Kamisugi Y."/>
            <person name="Tanahashi T."/>
            <person name="Sakakibara K."/>
            <person name="Fujita T."/>
            <person name="Oishi K."/>
            <person name="Shin-I T."/>
            <person name="Kuroki Y."/>
            <person name="Toyoda A."/>
            <person name="Suzuki Y."/>
            <person name="Hashimoto A."/>
            <person name="Yamaguchi K."/>
            <person name="Sugano A."/>
            <person name="Kohara Y."/>
            <person name="Fujiyama A."/>
            <person name="Anterola A."/>
            <person name="Aoki S."/>
            <person name="Ashton N."/>
            <person name="Barbazuk W.B."/>
            <person name="Barker E."/>
            <person name="Bennetzen J."/>
            <person name="Bezanilla M."/>
            <person name="Blankenship R."/>
            <person name="Cho S.H."/>
            <person name="Dutcher S."/>
            <person name="Estelle M."/>
            <person name="Fawcett J.A."/>
            <person name="Gundlach H."/>
            <person name="Hanada K."/>
            <person name="Heyl A."/>
            <person name="Hicks K.A."/>
            <person name="Hugh J."/>
            <person name="Lohr M."/>
            <person name="Mayer K."/>
            <person name="Melkozernov A."/>
            <person name="Murata T."/>
            <person name="Nelson D."/>
            <person name="Pils B."/>
            <person name="Prigge M."/>
            <person name="Reiss B."/>
            <person name="Renner T."/>
            <person name="Rombauts S."/>
            <person name="Rushton P."/>
            <person name="Sanderfoot A."/>
            <person name="Schween G."/>
            <person name="Shiu S.-H."/>
            <person name="Stueber K."/>
            <person name="Theodoulou F.L."/>
            <person name="Tu H."/>
            <person name="Van de Peer Y."/>
            <person name="Verrier P.J."/>
            <person name="Waters E."/>
            <person name="Wood A."/>
            <person name="Yang L."/>
            <person name="Cove D."/>
            <person name="Cuming A."/>
            <person name="Hasebe M."/>
            <person name="Lucas S."/>
            <person name="Mishler D.B."/>
            <person name="Reski R."/>
            <person name="Grigoriev I."/>
            <person name="Quatrano R.S."/>
            <person name="Boore J.L."/>
        </authorList>
    </citation>
    <scope>NUCLEOTIDE SEQUENCE [LARGE SCALE GENOMIC DNA]</scope>
    <source>
        <strain evidence="4 5">cv. Gransden 2004</strain>
    </source>
</reference>
<accession>A0A7I4E988</accession>
<evidence type="ECO:0000313" key="5">
    <source>
        <dbReference type="Proteomes" id="UP000006727"/>
    </source>
</evidence>
<protein>
    <submittedName>
        <fullName evidence="4">Uncharacterized protein</fullName>
    </submittedName>
</protein>
<dbReference type="InterPro" id="IPR049629">
    <property type="entry name" value="DPY30_SDC1_DD"/>
</dbReference>
<dbReference type="EnsemblPlants" id="Pp3c7_5650V3.5">
    <property type="protein sequence ID" value="Pp3c7_5650V3.5"/>
    <property type="gene ID" value="Pp3c7_5650"/>
</dbReference>
<dbReference type="EMBL" id="ABEU02000007">
    <property type="status" value="NOT_ANNOTATED_CDS"/>
    <property type="molecule type" value="Genomic_DNA"/>
</dbReference>
<dbReference type="GO" id="GO:0005634">
    <property type="term" value="C:nucleus"/>
    <property type="evidence" value="ECO:0007669"/>
    <property type="project" value="UniProtKB-SubCell"/>
</dbReference>
<evidence type="ECO:0000256" key="3">
    <source>
        <dbReference type="ARBA" id="ARBA00023242"/>
    </source>
</evidence>
<dbReference type="EnsemblPlants" id="Pp3c7_5650V3.4">
    <property type="protein sequence ID" value="Pp3c7_5650V3.4"/>
    <property type="gene ID" value="Pp3c7_5650"/>
</dbReference>
<dbReference type="AlphaFoldDB" id="A0A7I4E988"/>